<dbReference type="RefSeq" id="WP_336471268.1">
    <property type="nucleotide sequence ID" value="NZ_JBAWSX010000001.1"/>
</dbReference>
<keyword evidence="3" id="KW-1185">Reference proteome</keyword>
<feature type="transmembrane region" description="Helical" evidence="1">
    <location>
        <begin position="141"/>
        <end position="159"/>
    </location>
</feature>
<sequence>MQQLVWKDFFLQRKVFFLYLILPIYCALKQFIEPYQIAIFCFGTCSLMIVTSLQMEEQTETDKLLISFPFVRKDIVIAKYISTILFIGCGLIATLIIVILPKILLGKAINIPWYAIFIAVCLSALYGIMLLPLKYGGSKQIITIFSLVFMFPLIGLLGLMCNVLAEERLMLMFFHSSNLVFIVSMLSIGVCIAYFVSMFFSISIFQGREF</sequence>
<feature type="transmembrane region" description="Helical" evidence="1">
    <location>
        <begin position="15"/>
        <end position="31"/>
    </location>
</feature>
<dbReference type="PANTHER" id="PTHR41309:SF2">
    <property type="entry name" value="MEMBRANE PROTEIN"/>
    <property type="match status" value="1"/>
</dbReference>
<keyword evidence="1" id="KW-0812">Transmembrane</keyword>
<feature type="transmembrane region" description="Helical" evidence="1">
    <location>
        <begin position="111"/>
        <end position="129"/>
    </location>
</feature>
<dbReference type="Pfam" id="PF13346">
    <property type="entry name" value="ABC2_membrane_5"/>
    <property type="match status" value="1"/>
</dbReference>
<evidence type="ECO:0000313" key="3">
    <source>
        <dbReference type="Proteomes" id="UP001372526"/>
    </source>
</evidence>
<dbReference type="PANTHER" id="PTHR41309">
    <property type="entry name" value="MEMBRANE PROTEIN-RELATED"/>
    <property type="match status" value="1"/>
</dbReference>
<feature type="transmembrane region" description="Helical" evidence="1">
    <location>
        <begin position="37"/>
        <end position="55"/>
    </location>
</feature>
<dbReference type="EMBL" id="JBAWSX010000001">
    <property type="protein sequence ID" value="MEI4800332.1"/>
    <property type="molecule type" value="Genomic_DNA"/>
</dbReference>
<evidence type="ECO:0000256" key="1">
    <source>
        <dbReference type="SAM" id="Phobius"/>
    </source>
</evidence>
<evidence type="ECO:0000313" key="2">
    <source>
        <dbReference type="EMBL" id="MEI4800332.1"/>
    </source>
</evidence>
<gene>
    <name evidence="2" type="ORF">WAZ07_03135</name>
</gene>
<proteinExistence type="predicted"/>
<accession>A0ABU8FCC6</accession>
<feature type="transmembrane region" description="Helical" evidence="1">
    <location>
        <begin position="76"/>
        <end position="99"/>
    </location>
</feature>
<name>A0ABU8FCC6_9BACI</name>
<keyword evidence="1" id="KW-1133">Transmembrane helix</keyword>
<feature type="transmembrane region" description="Helical" evidence="1">
    <location>
        <begin position="179"/>
        <end position="205"/>
    </location>
</feature>
<dbReference type="Proteomes" id="UP001372526">
    <property type="component" value="Unassembled WGS sequence"/>
</dbReference>
<reference evidence="2 3" key="1">
    <citation type="submission" date="2024-01" db="EMBL/GenBank/DDBJ databases">
        <title>Seven novel Bacillus-like species.</title>
        <authorList>
            <person name="Liu G."/>
        </authorList>
    </citation>
    <scope>NUCLEOTIDE SEQUENCE [LARGE SCALE GENOMIC DNA]</scope>
    <source>
        <strain evidence="2 3">FJAT-51639</strain>
    </source>
</reference>
<organism evidence="2 3">
    <name type="scientific">Bacillus bruguierae</name>
    <dbReference type="NCBI Taxonomy" id="3127667"/>
    <lineage>
        <taxon>Bacteria</taxon>
        <taxon>Bacillati</taxon>
        <taxon>Bacillota</taxon>
        <taxon>Bacilli</taxon>
        <taxon>Bacillales</taxon>
        <taxon>Bacillaceae</taxon>
        <taxon>Bacillus</taxon>
    </lineage>
</organism>
<protein>
    <submittedName>
        <fullName evidence="2">ABC-2 transporter permease</fullName>
    </submittedName>
</protein>
<comment type="caution">
    <text evidence="2">The sequence shown here is derived from an EMBL/GenBank/DDBJ whole genome shotgun (WGS) entry which is preliminary data.</text>
</comment>
<dbReference type="InterPro" id="IPR025699">
    <property type="entry name" value="ABC2_memb-like"/>
</dbReference>
<keyword evidence="1" id="KW-0472">Membrane</keyword>